<feature type="transmembrane region" description="Helical" evidence="9">
    <location>
        <begin position="68"/>
        <end position="90"/>
    </location>
</feature>
<accession>A0ABU3EVE0</accession>
<evidence type="ECO:0000256" key="9">
    <source>
        <dbReference type="SAM" id="Phobius"/>
    </source>
</evidence>
<dbReference type="PANTHER" id="PTHR33989:SF4">
    <property type="entry name" value="PTS SYSTEM N,N'-DIACETYLCHITOBIOSE-SPECIFIC EIIC COMPONENT"/>
    <property type="match status" value="1"/>
</dbReference>
<keyword evidence="12" id="KW-1185">Reference proteome</keyword>
<comment type="function">
    <text evidence="8">The phosphoenolpyruvate-dependent sugar phosphotransferase system (PTS), a major carbohydrate active -transport system, catalyzes the phosphorylation of incoming sugar substrates concomitant with their translocation across the cell membrane.</text>
</comment>
<evidence type="ECO:0000256" key="6">
    <source>
        <dbReference type="ARBA" id="ARBA00022989"/>
    </source>
</evidence>
<sequence length="437" mass="47547">MNTFIDFMEKRFIPVANKISENRYLKSVSTGSMALLGVIMVGSIFTVIASFSWGPYQDFLTSTQLGTLLNYIPDFTIDLLGMYMAFSIAYCGADIFKIKEHALGTGLISLVSFLMLSPLTDVPEERLAYLNTSYLGAKGVFVAIFVSLLTIQVMRFFVKKNFTIRMPQGVPEMVTKSFTSLIPAVAIVLIFGLIKLLFSLTSFETATDFIYTLLQQPLQSLTATLPAFLVLILISNLLWFFGIHGSMTVLPILMPIFLGYLAGNTEAVSAGEAIPHVINFGLYDLACLGGSGATIGLVANMFFFSKSKRYRAFSKIVFPSGLFGVNEPVIFGMPLMLNVMLLIPFLLTPLVIVSLGYLLISFGIITAPIGILGAGSLPPLVHGIVQGSLSFGIYEIIAAVLSMAIYFPFFKALDNQAVQEEAAANELASEDSTVSEI</sequence>
<feature type="transmembrane region" description="Helical" evidence="9">
    <location>
        <begin position="140"/>
        <end position="158"/>
    </location>
</feature>
<keyword evidence="7 8" id="KW-0472">Membrane</keyword>
<dbReference type="Proteomes" id="UP001252875">
    <property type="component" value="Unassembled WGS sequence"/>
</dbReference>
<dbReference type="InterPro" id="IPR051088">
    <property type="entry name" value="PTS_Sugar-EIIC/EIIB"/>
</dbReference>
<name>A0ABU3EVE0_9ENTE</name>
<reference evidence="11 12" key="1">
    <citation type="submission" date="2023-03" db="EMBL/GenBank/DDBJ databases">
        <authorList>
            <person name="Shen W."/>
            <person name="Cai J."/>
        </authorList>
    </citation>
    <scope>NUCLEOTIDE SEQUENCE [LARGE SCALE GENOMIC DNA]</scope>
    <source>
        <strain evidence="11 12">D6-4</strain>
    </source>
</reference>
<evidence type="ECO:0000313" key="12">
    <source>
        <dbReference type="Proteomes" id="UP001252875"/>
    </source>
</evidence>
<feature type="transmembrane region" description="Helical" evidence="9">
    <location>
        <begin position="316"/>
        <end position="343"/>
    </location>
</feature>
<feature type="transmembrane region" description="Helical" evidence="9">
    <location>
        <begin position="218"/>
        <end position="240"/>
    </location>
</feature>
<dbReference type="PIRSF" id="PIRSF006351">
    <property type="entry name" value="PTS_EIIC-Cellobiose"/>
    <property type="match status" value="1"/>
</dbReference>
<feature type="transmembrane region" description="Helical" evidence="9">
    <location>
        <begin position="389"/>
        <end position="409"/>
    </location>
</feature>
<dbReference type="InterPro" id="IPR004501">
    <property type="entry name" value="PTS_EIIC_3"/>
</dbReference>
<evidence type="ECO:0000256" key="1">
    <source>
        <dbReference type="ARBA" id="ARBA00004651"/>
    </source>
</evidence>
<evidence type="ECO:0000256" key="3">
    <source>
        <dbReference type="ARBA" id="ARBA00022475"/>
    </source>
</evidence>
<dbReference type="PANTHER" id="PTHR33989">
    <property type="match status" value="1"/>
</dbReference>
<gene>
    <name evidence="11" type="ORF">P7D85_03455</name>
</gene>
<dbReference type="Pfam" id="PF02378">
    <property type="entry name" value="PTS_EIIC"/>
    <property type="match status" value="1"/>
</dbReference>
<feature type="transmembrane region" description="Helical" evidence="9">
    <location>
        <begin position="283"/>
        <end position="304"/>
    </location>
</feature>
<feature type="transmembrane region" description="Helical" evidence="9">
    <location>
        <begin position="178"/>
        <end position="198"/>
    </location>
</feature>
<dbReference type="RefSeq" id="WP_311820979.1">
    <property type="nucleotide sequence ID" value="NZ_JARPYF010000001.1"/>
</dbReference>
<evidence type="ECO:0000256" key="7">
    <source>
        <dbReference type="ARBA" id="ARBA00023136"/>
    </source>
</evidence>
<dbReference type="PROSITE" id="PS51105">
    <property type="entry name" value="PTS_EIIC_TYPE_3"/>
    <property type="match status" value="1"/>
</dbReference>
<feature type="transmembrane region" description="Helical" evidence="9">
    <location>
        <begin position="102"/>
        <end position="120"/>
    </location>
</feature>
<feature type="transmembrane region" description="Helical" evidence="9">
    <location>
        <begin position="355"/>
        <end position="377"/>
    </location>
</feature>
<proteinExistence type="predicted"/>
<keyword evidence="3 8" id="KW-1003">Cell membrane</keyword>
<protein>
    <recommendedName>
        <fullName evidence="8">Permease IIC component</fullName>
    </recommendedName>
</protein>
<evidence type="ECO:0000256" key="8">
    <source>
        <dbReference type="PIRNR" id="PIRNR006351"/>
    </source>
</evidence>
<evidence type="ECO:0000259" key="10">
    <source>
        <dbReference type="PROSITE" id="PS51105"/>
    </source>
</evidence>
<keyword evidence="5 9" id="KW-0812">Transmembrane</keyword>
<dbReference type="InterPro" id="IPR004796">
    <property type="entry name" value="PTS_IIC_cello"/>
</dbReference>
<comment type="caution">
    <text evidence="11">The sequence shown here is derived from an EMBL/GenBank/DDBJ whole genome shotgun (WGS) entry which is preliminary data.</text>
</comment>
<evidence type="ECO:0000313" key="11">
    <source>
        <dbReference type="EMBL" id="MDT2598814.1"/>
    </source>
</evidence>
<feature type="transmembrane region" description="Helical" evidence="9">
    <location>
        <begin position="247"/>
        <end position="263"/>
    </location>
</feature>
<evidence type="ECO:0000256" key="4">
    <source>
        <dbReference type="ARBA" id="ARBA00022597"/>
    </source>
</evidence>
<organism evidence="11 12">
    <name type="scientific">Enterococcus hulanensis</name>
    <dbReference type="NCBI Taxonomy" id="2559929"/>
    <lineage>
        <taxon>Bacteria</taxon>
        <taxon>Bacillati</taxon>
        <taxon>Bacillota</taxon>
        <taxon>Bacilli</taxon>
        <taxon>Lactobacillales</taxon>
        <taxon>Enterococcaceae</taxon>
        <taxon>Enterococcus</taxon>
    </lineage>
</organism>
<evidence type="ECO:0000256" key="5">
    <source>
        <dbReference type="ARBA" id="ARBA00022692"/>
    </source>
</evidence>
<feature type="transmembrane region" description="Helical" evidence="9">
    <location>
        <begin position="33"/>
        <end position="56"/>
    </location>
</feature>
<dbReference type="InterPro" id="IPR003352">
    <property type="entry name" value="PTS_EIIC"/>
</dbReference>
<dbReference type="EMBL" id="JARPYI010000001">
    <property type="protein sequence ID" value="MDT2598814.1"/>
    <property type="molecule type" value="Genomic_DNA"/>
</dbReference>
<evidence type="ECO:0000256" key="2">
    <source>
        <dbReference type="ARBA" id="ARBA00022448"/>
    </source>
</evidence>
<keyword evidence="6 9" id="KW-1133">Transmembrane helix</keyword>
<comment type="subcellular location">
    <subcellularLocation>
        <location evidence="1">Cell membrane</location>
        <topology evidence="1">Multi-pass membrane protein</topology>
    </subcellularLocation>
</comment>
<dbReference type="NCBIfam" id="TIGR00410">
    <property type="entry name" value="lacE"/>
    <property type="match status" value="1"/>
</dbReference>
<feature type="domain" description="PTS EIIC type-3" evidence="10">
    <location>
        <begin position="8"/>
        <end position="409"/>
    </location>
</feature>
<keyword evidence="4 8" id="KW-0762">Sugar transport</keyword>
<keyword evidence="2 8" id="KW-0813">Transport</keyword>